<comment type="subunit">
    <text evidence="5">NDH-1 is composed of 14 different subunits. Subunits NuoA, H, J, K, L, M, N constitute the membrane sector of the complex.</text>
</comment>
<dbReference type="InterPro" id="IPR001750">
    <property type="entry name" value="ND/Mrp_TM"/>
</dbReference>
<evidence type="ECO:0000256" key="3">
    <source>
        <dbReference type="ARBA" id="ARBA00022989"/>
    </source>
</evidence>
<dbReference type="NCBIfam" id="NF004446">
    <property type="entry name" value="PRK05777.2-4"/>
    <property type="match status" value="1"/>
</dbReference>
<protein>
    <recommendedName>
        <fullName evidence="5">NADH-quinone oxidoreductase subunit N</fullName>
        <ecNumber evidence="5">7.1.1.-</ecNumber>
    </recommendedName>
    <alternativeName>
        <fullName evidence="5">NADH dehydrogenase I subunit N</fullName>
    </alternativeName>
    <alternativeName>
        <fullName evidence="5">NDH-1 subunit N</fullName>
    </alternativeName>
</protein>
<feature type="domain" description="NADH:quinone oxidoreductase/Mrp antiporter transmembrane" evidence="7">
    <location>
        <begin position="125"/>
        <end position="428"/>
    </location>
</feature>
<keyword evidence="5" id="KW-1003">Cell membrane</keyword>
<sequence>MEMLLSLPWGLMLPEFIIVGAAVLLSLLDLFDIGKRKLGLLAILAVLSSLVALIFLYNDPASDILYGTFVLDGFSKAFKSILLVGAALVLMLALSDYEKKMIEDRSEYFYLFLTALLGAMIMTSSNDLITLFVGLELLSLSSYILVGIRKTCTASNEAAMKYVINGGIATAITLFGMSYLYGLTGTTNATEMMAVLQGQTRGDVELLLSIAFLLTFVGLVFKLAAAPFHMWAPDVYEGAPTPVTAFLGTVSKLAGFVIMLRIFLLIFSGTPAGTTTVMDKMQIYIAVLAVASMVIGNVVALKQTNVKRMLAYSGIAHAGYLLVPFATLSVFTLDSMWFYMLAYLLMSIGAFAVLYAISRSGDDSVHAFSGLYRRSPLLAIAMTIFILSLAGIPGTAGFIGKVHIFLSALAGDASYYVLPAILMATTVISFAYYFRILQLMFFRASEEEVSAIPLNLKIVITVCAVFTIVCGILPAIGYDIFYENFPFMRDFFYIGQN</sequence>
<dbReference type="EC" id="7.1.1.-" evidence="5"/>
<evidence type="ECO:0000256" key="2">
    <source>
        <dbReference type="ARBA" id="ARBA00022692"/>
    </source>
</evidence>
<feature type="transmembrane region" description="Helical" evidence="5">
    <location>
        <begin position="337"/>
        <end position="357"/>
    </location>
</feature>
<feature type="transmembrane region" description="Helical" evidence="5">
    <location>
        <begin position="160"/>
        <end position="184"/>
    </location>
</feature>
<comment type="subcellular location">
    <subcellularLocation>
        <location evidence="1 5">Cell membrane</location>
        <topology evidence="1 5">Multi-pass membrane protein</topology>
    </subcellularLocation>
    <subcellularLocation>
        <location evidence="6">Membrane</location>
        <topology evidence="6">Multi-pass membrane protein</topology>
    </subcellularLocation>
</comment>
<gene>
    <name evidence="5 8" type="primary">nuoN</name>
    <name evidence="8" type="ORF">P6P90_13360</name>
</gene>
<keyword evidence="5" id="KW-1278">Translocase</keyword>
<evidence type="ECO:0000313" key="9">
    <source>
        <dbReference type="Proteomes" id="UP001218246"/>
    </source>
</evidence>
<dbReference type="PANTHER" id="PTHR22773">
    <property type="entry name" value="NADH DEHYDROGENASE"/>
    <property type="match status" value="1"/>
</dbReference>
<keyword evidence="9" id="KW-1185">Reference proteome</keyword>
<evidence type="ECO:0000256" key="6">
    <source>
        <dbReference type="RuleBase" id="RU000320"/>
    </source>
</evidence>
<feature type="transmembrane region" description="Helical" evidence="5">
    <location>
        <begin position="12"/>
        <end position="31"/>
    </location>
</feature>
<keyword evidence="4 5" id="KW-0472">Membrane</keyword>
<feature type="transmembrane region" description="Helical" evidence="5">
    <location>
        <begin position="416"/>
        <end position="434"/>
    </location>
</feature>
<feature type="transmembrane region" description="Helical" evidence="5">
    <location>
        <begin position="107"/>
        <end position="123"/>
    </location>
</feature>
<dbReference type="InterPro" id="IPR010096">
    <property type="entry name" value="NADH-Q_OxRdtase_suN/2"/>
</dbReference>
<keyword evidence="5" id="KW-0520">NAD</keyword>
<keyword evidence="5" id="KW-0874">Quinone</keyword>
<dbReference type="HAMAP" id="MF_00445">
    <property type="entry name" value="NDH1_NuoN_1"/>
    <property type="match status" value="1"/>
</dbReference>
<evidence type="ECO:0000256" key="1">
    <source>
        <dbReference type="ARBA" id="ARBA00004651"/>
    </source>
</evidence>
<accession>A0ABT6H8X8</accession>
<dbReference type="NCBIfam" id="TIGR01770">
    <property type="entry name" value="NDH_I_N"/>
    <property type="match status" value="1"/>
</dbReference>
<feature type="transmembrane region" description="Helical" evidence="5">
    <location>
        <begin position="281"/>
        <end position="301"/>
    </location>
</feature>
<feature type="transmembrane region" description="Helical" evidence="5">
    <location>
        <begin position="129"/>
        <end position="148"/>
    </location>
</feature>
<dbReference type="EMBL" id="JARULN010000015">
    <property type="protein sequence ID" value="MDG5754946.1"/>
    <property type="molecule type" value="Genomic_DNA"/>
</dbReference>
<dbReference type="GO" id="GO:0050136">
    <property type="term" value="F:NADH dehydrogenase (quinone) (non-electrogenic) activity"/>
    <property type="evidence" value="ECO:0007669"/>
    <property type="project" value="UniProtKB-EC"/>
</dbReference>
<dbReference type="NCBIfam" id="NF004443">
    <property type="entry name" value="PRK05777.2-1"/>
    <property type="match status" value="1"/>
</dbReference>
<keyword evidence="2 5" id="KW-0812">Transmembrane</keyword>
<dbReference type="Proteomes" id="UP001218246">
    <property type="component" value="Unassembled WGS sequence"/>
</dbReference>
<feature type="transmembrane region" description="Helical" evidence="5">
    <location>
        <begin position="38"/>
        <end position="57"/>
    </location>
</feature>
<keyword evidence="3 5" id="KW-1133">Transmembrane helix</keyword>
<comment type="caution">
    <text evidence="8">The sequence shown here is derived from an EMBL/GenBank/DDBJ whole genome shotgun (WGS) entry which is preliminary data.</text>
</comment>
<evidence type="ECO:0000256" key="5">
    <source>
        <dbReference type="HAMAP-Rule" id="MF_00445"/>
    </source>
</evidence>
<feature type="transmembrane region" description="Helical" evidence="5">
    <location>
        <begin position="454"/>
        <end position="478"/>
    </location>
</feature>
<feature type="transmembrane region" description="Helical" evidence="5">
    <location>
        <begin position="204"/>
        <end position="224"/>
    </location>
</feature>
<proteinExistence type="inferred from homology"/>
<comment type="catalytic activity">
    <reaction evidence="5">
        <text>a quinone + NADH + 5 H(+)(in) = a quinol + NAD(+) + 4 H(+)(out)</text>
        <dbReference type="Rhea" id="RHEA:57888"/>
        <dbReference type="ChEBI" id="CHEBI:15378"/>
        <dbReference type="ChEBI" id="CHEBI:24646"/>
        <dbReference type="ChEBI" id="CHEBI:57540"/>
        <dbReference type="ChEBI" id="CHEBI:57945"/>
        <dbReference type="ChEBI" id="CHEBI:132124"/>
    </reaction>
</comment>
<reference evidence="8 9" key="1">
    <citation type="submission" date="2023-04" db="EMBL/GenBank/DDBJ databases">
        <title>Ectobacillus antri isolated from activated sludge.</title>
        <authorList>
            <person name="Yan P."/>
            <person name="Liu X."/>
        </authorList>
    </citation>
    <scope>NUCLEOTIDE SEQUENCE [LARGE SCALE GENOMIC DNA]</scope>
    <source>
        <strain evidence="8 9">C18H</strain>
    </source>
</reference>
<comment type="similarity">
    <text evidence="5">Belongs to the complex I subunit 2 family.</text>
</comment>
<organism evidence="8 9">
    <name type="scientific">Ectobacillus antri</name>
    <dbReference type="NCBI Taxonomy" id="2486280"/>
    <lineage>
        <taxon>Bacteria</taxon>
        <taxon>Bacillati</taxon>
        <taxon>Bacillota</taxon>
        <taxon>Bacilli</taxon>
        <taxon>Bacillales</taxon>
        <taxon>Bacillaceae</taxon>
        <taxon>Ectobacillus</taxon>
    </lineage>
</organism>
<name>A0ABT6H8X8_9BACI</name>
<keyword evidence="5" id="KW-0813">Transport</keyword>
<feature type="transmembrane region" description="Helical" evidence="5">
    <location>
        <begin position="245"/>
        <end position="269"/>
    </location>
</feature>
<feature type="transmembrane region" description="Helical" evidence="5">
    <location>
        <begin position="310"/>
        <end position="331"/>
    </location>
</feature>
<comment type="function">
    <text evidence="5">NDH-1 shuttles electrons from NADH, via FMN and iron-sulfur (Fe-S) centers, to quinones in the respiratory chain. The immediate electron acceptor for the enzyme in this species is believed to be a menaquinone. Couples the redox reaction to proton translocation (for every two electrons transferred, four hydrogen ions are translocated across the cytoplasmic membrane), and thus conserves the redox energy in a proton gradient.</text>
</comment>
<evidence type="ECO:0000313" key="8">
    <source>
        <dbReference type="EMBL" id="MDG5754946.1"/>
    </source>
</evidence>
<feature type="transmembrane region" description="Helical" evidence="5">
    <location>
        <begin position="77"/>
        <end position="95"/>
    </location>
</feature>
<dbReference type="RefSeq" id="WP_278018542.1">
    <property type="nucleotide sequence ID" value="NZ_JARRRY010000019.1"/>
</dbReference>
<dbReference type="Pfam" id="PF00361">
    <property type="entry name" value="Proton_antipo_M"/>
    <property type="match status" value="1"/>
</dbReference>
<evidence type="ECO:0000256" key="4">
    <source>
        <dbReference type="ARBA" id="ARBA00023136"/>
    </source>
</evidence>
<feature type="transmembrane region" description="Helical" evidence="5">
    <location>
        <begin position="377"/>
        <end position="396"/>
    </location>
</feature>
<evidence type="ECO:0000259" key="7">
    <source>
        <dbReference type="Pfam" id="PF00361"/>
    </source>
</evidence>
<keyword evidence="8" id="KW-0560">Oxidoreductase</keyword>